<dbReference type="InterPro" id="IPR018641">
    <property type="entry name" value="Trfase_1_rSAM/seldom-assoc"/>
</dbReference>
<dbReference type="eggNOG" id="COG3222">
    <property type="taxonomic scope" value="Bacteria"/>
</dbReference>
<dbReference type="PANTHER" id="PTHR36529:SF1">
    <property type="entry name" value="GLYCOSYLTRANSFERASE"/>
    <property type="match status" value="1"/>
</dbReference>
<evidence type="ECO:0008006" key="3">
    <source>
        <dbReference type="Google" id="ProtNLM"/>
    </source>
</evidence>
<dbReference type="STRING" id="926562.Oweho_2920"/>
<dbReference type="InterPro" id="IPR029044">
    <property type="entry name" value="Nucleotide-diphossugar_trans"/>
</dbReference>
<evidence type="ECO:0000313" key="1">
    <source>
        <dbReference type="EMBL" id="AEV33877.1"/>
    </source>
</evidence>
<reference evidence="1 2" key="1">
    <citation type="journal article" date="2012" name="Stand. Genomic Sci.">
        <title>Genome sequence of the orange-pigmented seawater bacterium Owenweeksia hongkongensis type strain (UST20020801(T)).</title>
        <authorList>
            <person name="Riedel T."/>
            <person name="Held B."/>
            <person name="Nolan M."/>
            <person name="Lucas S."/>
            <person name="Lapidus A."/>
            <person name="Tice H."/>
            <person name="Del Rio T.G."/>
            <person name="Cheng J.F."/>
            <person name="Han C."/>
            <person name="Tapia R."/>
            <person name="Goodwin L.A."/>
            <person name="Pitluck S."/>
            <person name="Liolios K."/>
            <person name="Mavromatis K."/>
            <person name="Pagani I."/>
            <person name="Ivanova N."/>
            <person name="Mikhailova N."/>
            <person name="Pati A."/>
            <person name="Chen A."/>
            <person name="Palaniappan K."/>
            <person name="Rohde M."/>
            <person name="Tindall B.J."/>
            <person name="Detter J.C."/>
            <person name="Goker M."/>
            <person name="Woyke T."/>
            <person name="Bristow J."/>
            <person name="Eisen J.A."/>
            <person name="Markowitz V."/>
            <person name="Hugenholtz P."/>
            <person name="Klenk H.P."/>
            <person name="Kyrpides N.C."/>
        </authorList>
    </citation>
    <scope>NUCLEOTIDE SEQUENCE</scope>
    <source>
        <strain evidence="2">DSM 17368 / JCM 12287 / NRRL B-23963</strain>
    </source>
</reference>
<dbReference type="Pfam" id="PF09837">
    <property type="entry name" value="DUF2064"/>
    <property type="match status" value="1"/>
</dbReference>
<dbReference type="KEGG" id="oho:Oweho_2920"/>
<dbReference type="HOGENOM" id="CLU_075662_2_0_10"/>
<dbReference type="EMBL" id="CP003156">
    <property type="protein sequence ID" value="AEV33877.1"/>
    <property type="molecule type" value="Genomic_DNA"/>
</dbReference>
<dbReference type="OrthoDB" id="9798250at2"/>
<name>G8R1D4_OWEHD</name>
<accession>G8R1D4</accession>
<keyword evidence="2" id="KW-1185">Reference proteome</keyword>
<dbReference type="RefSeq" id="WP_014203226.1">
    <property type="nucleotide sequence ID" value="NC_016599.1"/>
</dbReference>
<dbReference type="Proteomes" id="UP000005631">
    <property type="component" value="Chromosome"/>
</dbReference>
<proteinExistence type="predicted"/>
<organism evidence="1 2">
    <name type="scientific">Owenweeksia hongkongensis (strain DSM 17368 / CIP 108786 / JCM 12287 / NRRL B-23963 / UST20020801)</name>
    <dbReference type="NCBI Taxonomy" id="926562"/>
    <lineage>
        <taxon>Bacteria</taxon>
        <taxon>Pseudomonadati</taxon>
        <taxon>Bacteroidota</taxon>
        <taxon>Flavobacteriia</taxon>
        <taxon>Flavobacteriales</taxon>
        <taxon>Owenweeksiaceae</taxon>
        <taxon>Owenweeksia</taxon>
    </lineage>
</organism>
<evidence type="ECO:0000313" key="2">
    <source>
        <dbReference type="Proteomes" id="UP000005631"/>
    </source>
</evidence>
<dbReference type="SUPFAM" id="SSF53448">
    <property type="entry name" value="Nucleotide-diphospho-sugar transferases"/>
    <property type="match status" value="1"/>
</dbReference>
<sequence length="195" mass="22112">MKQALITFIRNPELGKGKTRLAKDSSKEYALEIYIKLLEHTRKVCTQTDAERYVFYADYINAEDEWSTDDFQKRLQLDGGLGEKMKDAFSTVFSEGCDKAIIIGSDCPDISSELIENAFKELNSNDFVIGPSNDGGYYLLGMNTLFSPIFENKTWSAETVLEETVKDISNAGFSIKLLKPLTDVDHLEDVPQKWR</sequence>
<protein>
    <recommendedName>
        <fullName evidence="3">Glycosyltransferase</fullName>
    </recommendedName>
</protein>
<dbReference type="Gene3D" id="3.90.550.10">
    <property type="entry name" value="Spore Coat Polysaccharide Biosynthesis Protein SpsA, Chain A"/>
    <property type="match status" value="1"/>
</dbReference>
<dbReference type="NCBIfam" id="TIGR04282">
    <property type="entry name" value="glyco_like_cofC"/>
    <property type="match status" value="1"/>
</dbReference>
<dbReference type="AlphaFoldDB" id="G8R1D4"/>
<gene>
    <name evidence="1" type="ordered locus">Oweho_2920</name>
</gene>
<dbReference type="PANTHER" id="PTHR36529">
    <property type="entry name" value="SLL1095 PROTEIN"/>
    <property type="match status" value="1"/>
</dbReference>